<feature type="region of interest" description="Disordered" evidence="2">
    <location>
        <begin position="70"/>
        <end position="112"/>
    </location>
</feature>
<dbReference type="NCBIfam" id="TIGR00350">
    <property type="entry name" value="lytR_cpsA_psr"/>
    <property type="match status" value="1"/>
</dbReference>
<dbReference type="EMBL" id="BMQG01000003">
    <property type="protein sequence ID" value="GGM38089.1"/>
    <property type="molecule type" value="Genomic_DNA"/>
</dbReference>
<dbReference type="InterPro" id="IPR050922">
    <property type="entry name" value="LytR/CpsA/Psr_CW_biosynth"/>
</dbReference>
<dbReference type="Proteomes" id="UP000600547">
    <property type="component" value="Unassembled WGS sequence"/>
</dbReference>
<comment type="similarity">
    <text evidence="1">Belongs to the LytR/CpsA/Psr (LCP) family.</text>
</comment>
<evidence type="ECO:0000259" key="3">
    <source>
        <dbReference type="Pfam" id="PF03816"/>
    </source>
</evidence>
<dbReference type="PANTHER" id="PTHR33392:SF6">
    <property type="entry name" value="POLYISOPRENYL-TEICHOIC ACID--PEPTIDOGLYCAN TEICHOIC ACID TRANSFERASE TAGU"/>
    <property type="match status" value="1"/>
</dbReference>
<proteinExistence type="inferred from homology"/>
<feature type="compositionally biased region" description="Low complexity" evidence="2">
    <location>
        <begin position="75"/>
        <end position="98"/>
    </location>
</feature>
<gene>
    <name evidence="4" type="ORF">GCM10008956_13080</name>
</gene>
<accession>A0A8H9GMU0</accession>
<protein>
    <recommendedName>
        <fullName evidence="3">Cell envelope-related transcriptional attenuator domain-containing protein</fullName>
    </recommendedName>
</protein>
<dbReference type="Gene3D" id="3.40.630.190">
    <property type="entry name" value="LCP protein"/>
    <property type="match status" value="1"/>
</dbReference>
<organism evidence="4 5">
    <name type="scientific">Deinococcus arenae</name>
    <dbReference type="NCBI Taxonomy" id="1452751"/>
    <lineage>
        <taxon>Bacteria</taxon>
        <taxon>Thermotogati</taxon>
        <taxon>Deinococcota</taxon>
        <taxon>Deinococci</taxon>
        <taxon>Deinococcales</taxon>
        <taxon>Deinococcaceae</taxon>
        <taxon>Deinococcus</taxon>
    </lineage>
</organism>
<evidence type="ECO:0000256" key="1">
    <source>
        <dbReference type="ARBA" id="ARBA00006068"/>
    </source>
</evidence>
<dbReference type="AlphaFoldDB" id="A0A8H9GMU0"/>
<keyword evidence="5" id="KW-1185">Reference proteome</keyword>
<dbReference type="Pfam" id="PF03816">
    <property type="entry name" value="LytR_cpsA_psr"/>
    <property type="match status" value="1"/>
</dbReference>
<evidence type="ECO:0000256" key="2">
    <source>
        <dbReference type="SAM" id="MobiDB-lite"/>
    </source>
</evidence>
<dbReference type="InterPro" id="IPR004474">
    <property type="entry name" value="LytR_CpsA_psr"/>
</dbReference>
<dbReference type="PANTHER" id="PTHR33392">
    <property type="entry name" value="POLYISOPRENYL-TEICHOIC ACID--PEPTIDOGLYCAN TEICHOIC ACID TRANSFERASE TAGU"/>
    <property type="match status" value="1"/>
</dbReference>
<evidence type="ECO:0000313" key="4">
    <source>
        <dbReference type="EMBL" id="GGM38089.1"/>
    </source>
</evidence>
<comment type="caution">
    <text evidence="4">The sequence shown here is derived from an EMBL/GenBank/DDBJ whole genome shotgun (WGS) entry which is preliminary data.</text>
</comment>
<sequence length="415" mass="44106">MNIQVPWNRRRRALLAGALAPLLVAGWVHWQVQTVVSAVHRERQVDDPALPPLQDPLFAPAAPAPVVSEARTVRAPRSTPAVTAAPRAAPASVHAAPAEQTPGPAPVAAAPQSVAAPPTLAVAARPVTAHPVAAHPRAARSAGPAGSAAVVTTAAPAPARPASSAPPAVPATLAARLAAGQRVHVLLMGNDERQLGQGRADVLLLLTLDPVARRALLLSLPRDTRIQLPGHGAVKLNAAYAYGGADLQVRAVERFVGVPIDRYVEVSLRGFAAVIDRLGGVQVEVGSTFEESGVLFTPGERRLDGEQALAYVRMRKHDPRGDLGRNGRQQQVLRSLLGGLMTLEPARLPGLIRHVYTEVRTDLTVPELLTLRQDYAALLARSRSLDVQGRNQLIGGIWFYLVPDAERQRLHGLIR</sequence>
<name>A0A8H9GMU0_9DEIO</name>
<evidence type="ECO:0000313" key="5">
    <source>
        <dbReference type="Proteomes" id="UP000600547"/>
    </source>
</evidence>
<reference evidence="5" key="1">
    <citation type="journal article" date="2019" name="Int. J. Syst. Evol. Microbiol.">
        <title>The Global Catalogue of Microorganisms (GCM) 10K type strain sequencing project: providing services to taxonomists for standard genome sequencing and annotation.</title>
        <authorList>
            <consortium name="The Broad Institute Genomics Platform"/>
            <consortium name="The Broad Institute Genome Sequencing Center for Infectious Disease"/>
            <person name="Wu L."/>
            <person name="Ma J."/>
        </authorList>
    </citation>
    <scope>NUCLEOTIDE SEQUENCE [LARGE SCALE GENOMIC DNA]</scope>
    <source>
        <strain evidence="5">JCM 31047</strain>
    </source>
</reference>
<feature type="domain" description="Cell envelope-related transcriptional attenuator" evidence="3">
    <location>
        <begin position="199"/>
        <end position="337"/>
    </location>
</feature>